<dbReference type="GO" id="GO:0005886">
    <property type="term" value="C:plasma membrane"/>
    <property type="evidence" value="ECO:0007669"/>
    <property type="project" value="InterPro"/>
</dbReference>
<dbReference type="InterPro" id="IPR052363">
    <property type="entry name" value="LPS_export_LptC"/>
</dbReference>
<dbReference type="OrthoDB" id="6118108at2"/>
<dbReference type="Gene3D" id="2.60.450.10">
    <property type="entry name" value="Lipopolysaccharide (LPS) transport protein A like domain"/>
    <property type="match status" value="1"/>
</dbReference>
<sequence length="195" mass="21754">MPTFFSSRKWTRFALLLILVVLGIGLAIVEQRNATTPGPVPSDDAGEPDYYLEGVTMTRFDAQGIPHQTLTSPRLVHTPKDDIIRAASPVANIRDADGRQWDITGDKGRLGAQRDLLTLTGNAQLVQPEQGWRLNTDVLHYQASEAHAWSDSDAVLRQHEQRVRGNRFDAWLDTDRARLTGDVQGHHPQIAEDDT</sequence>
<evidence type="ECO:0000256" key="1">
    <source>
        <dbReference type="ARBA" id="ARBA00022475"/>
    </source>
</evidence>
<protein>
    <recommendedName>
        <fullName evidence="8">LPS export ABC transporter periplasmic protein LptC</fullName>
    </recommendedName>
</protein>
<dbReference type="InterPro" id="IPR026265">
    <property type="entry name" value="LptC"/>
</dbReference>
<keyword evidence="7" id="KW-1185">Reference proteome</keyword>
<evidence type="ECO:0000256" key="2">
    <source>
        <dbReference type="ARBA" id="ARBA00022519"/>
    </source>
</evidence>
<evidence type="ECO:0000313" key="7">
    <source>
        <dbReference type="Proteomes" id="UP000000239"/>
    </source>
</evidence>
<evidence type="ECO:0000256" key="5">
    <source>
        <dbReference type="ARBA" id="ARBA00023136"/>
    </source>
</evidence>
<gene>
    <name evidence="6" type="ordered locus">Csal_2223</name>
</gene>
<dbReference type="PANTHER" id="PTHR37481:SF1">
    <property type="entry name" value="LIPOPOLYSACCHARIDE EXPORT SYSTEM PROTEIN LPTC"/>
    <property type="match status" value="1"/>
</dbReference>
<accession>Q1QVD4</accession>
<dbReference type="GO" id="GO:0030288">
    <property type="term" value="C:outer membrane-bounded periplasmic space"/>
    <property type="evidence" value="ECO:0007669"/>
    <property type="project" value="TreeGrafter"/>
</dbReference>
<dbReference type="InterPro" id="IPR010664">
    <property type="entry name" value="LipoPS_assembly_LptC-rel"/>
</dbReference>
<keyword evidence="4" id="KW-1133">Transmembrane helix</keyword>
<dbReference type="GO" id="GO:0017089">
    <property type="term" value="F:glycolipid transfer activity"/>
    <property type="evidence" value="ECO:0007669"/>
    <property type="project" value="TreeGrafter"/>
</dbReference>
<dbReference type="EMBL" id="CP000285">
    <property type="protein sequence ID" value="ABE59574.1"/>
    <property type="molecule type" value="Genomic_DNA"/>
</dbReference>
<reference evidence="6 7" key="1">
    <citation type="journal article" date="2011" name="Stand. Genomic Sci.">
        <title>Complete genome sequence of the halophilic and highly halotolerant Chromohalobacter salexigens type strain (1H11(T)).</title>
        <authorList>
            <person name="Copeland A."/>
            <person name="O'Connor K."/>
            <person name="Lucas S."/>
            <person name="Lapidus A."/>
            <person name="Berry K.W."/>
            <person name="Detter J.C."/>
            <person name="Del Rio T.G."/>
            <person name="Hammon N."/>
            <person name="Dalin E."/>
            <person name="Tice H."/>
            <person name="Pitluck S."/>
            <person name="Bruce D."/>
            <person name="Goodwin L."/>
            <person name="Han C."/>
            <person name="Tapia R."/>
            <person name="Saunders E."/>
            <person name="Schmutz J."/>
            <person name="Brettin T."/>
            <person name="Larimer F."/>
            <person name="Land M."/>
            <person name="Hauser L."/>
            <person name="Vargas C."/>
            <person name="Nieto J.J."/>
            <person name="Kyrpides N.C."/>
            <person name="Ivanova N."/>
            <person name="Goker M."/>
            <person name="Klenk H.P."/>
            <person name="Csonka L.N."/>
            <person name="Woyke T."/>
        </authorList>
    </citation>
    <scope>NUCLEOTIDE SEQUENCE [LARGE SCALE GENOMIC DNA]</scope>
    <source>
        <strain evidence="7">ATCC BAA-138 / DSM 3043 / CIP 106854 / NCIMB 13768 / 1H11</strain>
    </source>
</reference>
<keyword evidence="2" id="KW-0997">Cell inner membrane</keyword>
<evidence type="ECO:0000313" key="6">
    <source>
        <dbReference type="EMBL" id="ABE59574.1"/>
    </source>
</evidence>
<dbReference type="AlphaFoldDB" id="Q1QVD4"/>
<organism evidence="6 7">
    <name type="scientific">Chromohalobacter israelensis (strain ATCC BAA-138 / DSM 3043 / CIP 106854 / NCIMB 13768 / 1H11)</name>
    <name type="common">Chromohalobacter salexigens</name>
    <dbReference type="NCBI Taxonomy" id="290398"/>
    <lineage>
        <taxon>Bacteria</taxon>
        <taxon>Pseudomonadati</taxon>
        <taxon>Pseudomonadota</taxon>
        <taxon>Gammaproteobacteria</taxon>
        <taxon>Oceanospirillales</taxon>
        <taxon>Halomonadaceae</taxon>
        <taxon>Chromohalobacter</taxon>
    </lineage>
</organism>
<evidence type="ECO:0000256" key="3">
    <source>
        <dbReference type="ARBA" id="ARBA00022692"/>
    </source>
</evidence>
<evidence type="ECO:0000256" key="4">
    <source>
        <dbReference type="ARBA" id="ARBA00022989"/>
    </source>
</evidence>
<dbReference type="PANTHER" id="PTHR37481">
    <property type="entry name" value="LIPOPOLYSACCHARIDE EXPORT SYSTEM PROTEIN LPTC"/>
    <property type="match status" value="1"/>
</dbReference>
<name>Q1QVD4_CHRI1</name>
<evidence type="ECO:0008006" key="8">
    <source>
        <dbReference type="Google" id="ProtNLM"/>
    </source>
</evidence>
<keyword evidence="1" id="KW-1003">Cell membrane</keyword>
<dbReference type="Proteomes" id="UP000000239">
    <property type="component" value="Chromosome"/>
</dbReference>
<dbReference type="KEGG" id="csa:Csal_2223"/>
<proteinExistence type="predicted"/>
<dbReference type="eggNOG" id="COG3117">
    <property type="taxonomic scope" value="Bacteria"/>
</dbReference>
<dbReference type="Pfam" id="PF06835">
    <property type="entry name" value="LptC"/>
    <property type="match status" value="1"/>
</dbReference>
<keyword evidence="3" id="KW-0812">Transmembrane</keyword>
<dbReference type="GO" id="GO:0015221">
    <property type="term" value="F:lipopolysaccharide transmembrane transporter activity"/>
    <property type="evidence" value="ECO:0007669"/>
    <property type="project" value="InterPro"/>
</dbReference>
<dbReference type="NCBIfam" id="TIGR04409">
    <property type="entry name" value="LptC_YrbK"/>
    <property type="match status" value="1"/>
</dbReference>
<dbReference type="STRING" id="290398.Csal_2223"/>
<dbReference type="HOGENOM" id="CLU_1394170_0_0_6"/>
<keyword evidence="5" id="KW-0472">Membrane</keyword>